<dbReference type="EnsemblPlants" id="TraesCS3D02G081900.1">
    <property type="protein sequence ID" value="TraesCS3D02G081900.1"/>
    <property type="gene ID" value="TraesCS3D02G081900"/>
</dbReference>
<dbReference type="Gramene" id="TraesCS3D02G081900.1">
    <property type="protein sequence ID" value="TraesCS3D02G081900.1"/>
    <property type="gene ID" value="TraesCS3D02G081900"/>
</dbReference>
<dbReference type="GO" id="GO:0046246">
    <property type="term" value="P:terpene biosynthetic process"/>
    <property type="evidence" value="ECO:0000318"/>
    <property type="project" value="GO_Central"/>
</dbReference>
<dbReference type="PANTHER" id="PTHR31225">
    <property type="entry name" value="OS04G0344100 PROTEIN-RELATED"/>
    <property type="match status" value="1"/>
</dbReference>
<dbReference type="OMA" id="NEHKVTM"/>
<dbReference type="InterPro" id="IPR001906">
    <property type="entry name" value="Terpene_synth_N"/>
</dbReference>
<evidence type="ECO:0000256" key="1">
    <source>
        <dbReference type="ARBA" id="ARBA00001936"/>
    </source>
</evidence>
<dbReference type="SFLD" id="SFLDG01019">
    <property type="entry name" value="Terpene_Cyclase_Like_1_C_Termi"/>
    <property type="match status" value="1"/>
</dbReference>
<dbReference type="Proteomes" id="UP000019116">
    <property type="component" value="Chromosome 3D"/>
</dbReference>
<dbReference type="Gramene" id="TraesCS3D03G0160800.1">
    <property type="protein sequence ID" value="TraesCS3D03G0160800.1.CDS"/>
    <property type="gene ID" value="TraesCS3D03G0160800"/>
</dbReference>
<gene>
    <name evidence="6" type="primary">LOC123074007</name>
</gene>
<evidence type="ECO:0000256" key="2">
    <source>
        <dbReference type="ARBA" id="ARBA00001946"/>
    </source>
</evidence>
<dbReference type="InterPro" id="IPR008930">
    <property type="entry name" value="Terpenoid_cyclase/PrenylTrfase"/>
</dbReference>
<dbReference type="SUPFAM" id="SSF48239">
    <property type="entry name" value="Terpenoid cyclases/Protein prenyltransferases"/>
    <property type="match status" value="1"/>
</dbReference>
<dbReference type="OrthoDB" id="1877784at2759"/>
<organism evidence="6">
    <name type="scientific">Triticum aestivum</name>
    <name type="common">Wheat</name>
    <dbReference type="NCBI Taxonomy" id="4565"/>
    <lineage>
        <taxon>Eukaryota</taxon>
        <taxon>Viridiplantae</taxon>
        <taxon>Streptophyta</taxon>
        <taxon>Embryophyta</taxon>
        <taxon>Tracheophyta</taxon>
        <taxon>Spermatophyta</taxon>
        <taxon>Magnoliopsida</taxon>
        <taxon>Liliopsida</taxon>
        <taxon>Poales</taxon>
        <taxon>Poaceae</taxon>
        <taxon>BOP clade</taxon>
        <taxon>Pooideae</taxon>
        <taxon>Triticodae</taxon>
        <taxon>Triticeae</taxon>
        <taxon>Triticinae</taxon>
        <taxon>Triticum</taxon>
    </lineage>
</organism>
<comment type="cofactor">
    <cofactor evidence="2">
        <name>Mg(2+)</name>
        <dbReference type="ChEBI" id="CHEBI:18420"/>
    </cofactor>
</comment>
<dbReference type="InterPro" id="IPR036965">
    <property type="entry name" value="Terpene_synth_N_sf"/>
</dbReference>
<dbReference type="Gene3D" id="1.50.10.130">
    <property type="entry name" value="Terpene synthase, N-terminal domain"/>
    <property type="match status" value="1"/>
</dbReference>
<keyword evidence="7" id="KW-1185">Reference proteome</keyword>
<dbReference type="InterPro" id="IPR005630">
    <property type="entry name" value="Terpene_synthase_metal-bd"/>
</dbReference>
<evidence type="ECO:0008006" key="8">
    <source>
        <dbReference type="Google" id="ProtNLM"/>
    </source>
</evidence>
<dbReference type="CDD" id="cd00684">
    <property type="entry name" value="Terpene_cyclase_plant_C1"/>
    <property type="match status" value="1"/>
</dbReference>
<dbReference type="InterPro" id="IPR008949">
    <property type="entry name" value="Isoprenoid_synthase_dom_sf"/>
</dbReference>
<dbReference type="SFLD" id="SFLDS00005">
    <property type="entry name" value="Isoprenoid_Synthase_Type_I"/>
    <property type="match status" value="1"/>
</dbReference>
<comment type="cofactor">
    <cofactor evidence="1">
        <name>Mn(2+)</name>
        <dbReference type="ChEBI" id="CHEBI:29035"/>
    </cofactor>
</comment>
<reference evidence="6" key="2">
    <citation type="submission" date="2018-10" db="UniProtKB">
        <authorList>
            <consortium name="EnsemblPlants"/>
        </authorList>
    </citation>
    <scope>IDENTIFICATION</scope>
</reference>
<dbReference type="PANTHER" id="PTHR31225:SF41">
    <property type="entry name" value="TERPENE SYNTHASE"/>
    <property type="match status" value="1"/>
</dbReference>
<dbReference type="InterPro" id="IPR044814">
    <property type="entry name" value="Terpene_cyclase_plant_C1"/>
</dbReference>
<keyword evidence="3" id="KW-0479">Metal-binding</keyword>
<dbReference type="InterPro" id="IPR034741">
    <property type="entry name" value="Terpene_cyclase-like_1_C"/>
</dbReference>
<dbReference type="SMR" id="A0A3B6GLJ8"/>
<evidence type="ECO:0000313" key="7">
    <source>
        <dbReference type="Proteomes" id="UP000019116"/>
    </source>
</evidence>
<accession>A0A3B6GLJ8</accession>
<feature type="domain" description="Terpene synthase N-terminal" evidence="4">
    <location>
        <begin position="85"/>
        <end position="257"/>
    </location>
</feature>
<evidence type="ECO:0000259" key="5">
    <source>
        <dbReference type="Pfam" id="PF03936"/>
    </source>
</evidence>
<evidence type="ECO:0000313" key="6">
    <source>
        <dbReference type="EnsemblPlants" id="TraesCS3D02G081900.1"/>
    </source>
</evidence>
<dbReference type="Pfam" id="PF03936">
    <property type="entry name" value="Terpene_synth_C"/>
    <property type="match status" value="1"/>
</dbReference>
<dbReference type="Gramene" id="TraesNOR3D03G01846750.1">
    <property type="protein sequence ID" value="TraesNOR3D03G01846750.1"/>
    <property type="gene ID" value="TraesNOR3D03G01846750"/>
</dbReference>
<dbReference type="STRING" id="4565.A0A3B6GLJ8"/>
<name>A0A3B6GLJ8_WHEAT</name>
<dbReference type="GO" id="GO:0000287">
    <property type="term" value="F:magnesium ion binding"/>
    <property type="evidence" value="ECO:0007669"/>
    <property type="project" value="InterPro"/>
</dbReference>
<dbReference type="GO" id="GO:0010333">
    <property type="term" value="F:terpene synthase activity"/>
    <property type="evidence" value="ECO:0000318"/>
    <property type="project" value="GO_Central"/>
</dbReference>
<dbReference type="Pfam" id="PF01397">
    <property type="entry name" value="Terpene_synth"/>
    <property type="match status" value="1"/>
</dbReference>
<dbReference type="Gene3D" id="1.10.600.10">
    <property type="entry name" value="Farnesyl Diphosphate Synthase"/>
    <property type="match status" value="1"/>
</dbReference>
<evidence type="ECO:0000259" key="4">
    <source>
        <dbReference type="Pfam" id="PF01397"/>
    </source>
</evidence>
<evidence type="ECO:0000256" key="3">
    <source>
        <dbReference type="ARBA" id="ARBA00022723"/>
    </source>
</evidence>
<dbReference type="SUPFAM" id="SSF48576">
    <property type="entry name" value="Terpenoid synthases"/>
    <property type="match status" value="1"/>
</dbReference>
<reference evidence="6" key="1">
    <citation type="submission" date="2018-08" db="EMBL/GenBank/DDBJ databases">
        <authorList>
            <person name="Rossello M."/>
        </authorList>
    </citation>
    <scope>NUCLEOTIDE SEQUENCE [LARGE SCALE GENOMIC DNA]</scope>
    <source>
        <strain evidence="6">cv. Chinese Spring</strain>
    </source>
</reference>
<proteinExistence type="predicted"/>
<dbReference type="InterPro" id="IPR050148">
    <property type="entry name" value="Terpene_synthase-like"/>
</dbReference>
<feature type="domain" description="Terpene synthase metal-binding" evidence="5">
    <location>
        <begin position="321"/>
        <end position="551"/>
    </location>
</feature>
<sequence length="606" mass="68509">MASAVAAGGSAMARASIKAGQGQATFVSATKSPRKLMAKPSCCMKIDGGFAGGARSAVQGRQSVASPLAAAAAPEKQSGFEPSPWGDFFTGYLPEPLQRSEEWMLVRANELKEDVCMMFKSCNNMATQICLLDTLQHLGIDYHFKEQIDTMLSQILESEFFSSSSLSEVALGFRLLREHGHWVSPDVFNKFKTRDGGFSKDISHDTKGLLSLYNAAHLHVHGEPTLEEAITFARHHLRSMRGIDLKTPLANQVKRALHIPLPRACKRIETLHYISEYKGEEGYNPVLLKLAKLDFNLLQHVHLQELKAITEWWNSFSRNIGLSYIRCRVVESYTWASVVYYQRGFKLPRRIIAMMIVLITTVDDTYDIHATIDDCRKLHEAIQRWDESAVDILPEYLKRLYMELLITFKNIEDEVPANVDYNVSYLRKAFQNHVSGYLQEAEWSHNNHWPKFEDQVNLTSLTVGGPTLSLSVMAGVDRKIMKQSLDWAAGVPDVVRAGGKIVRFMNDIAAFKRRKCKGDAASSVECYIHEHGVTDKVAIARIDELIEEEWKILNKARFENHELLPALQPIIDLARSSSLFYDNRNDVYTLSTHLQETVESLFLKPI</sequence>
<protein>
    <recommendedName>
        <fullName evidence="8">Terpene synthase</fullName>
    </recommendedName>
</protein>
<dbReference type="AlphaFoldDB" id="A0A3B6GLJ8"/>
<dbReference type="GO" id="GO:0016102">
    <property type="term" value="P:diterpenoid biosynthetic process"/>
    <property type="evidence" value="ECO:0007669"/>
    <property type="project" value="InterPro"/>
</dbReference>